<organism evidence="1 2">
    <name type="scientific">Caballeronia sordidicola</name>
    <name type="common">Burkholderia sordidicola</name>
    <dbReference type="NCBI Taxonomy" id="196367"/>
    <lineage>
        <taxon>Bacteria</taxon>
        <taxon>Pseudomonadati</taxon>
        <taxon>Pseudomonadota</taxon>
        <taxon>Betaproteobacteria</taxon>
        <taxon>Burkholderiales</taxon>
        <taxon>Burkholderiaceae</taxon>
        <taxon>Caballeronia</taxon>
    </lineage>
</organism>
<proteinExistence type="predicted"/>
<dbReference type="EMBL" id="FCOC02000004">
    <property type="protein sequence ID" value="SAL26128.1"/>
    <property type="molecule type" value="Genomic_DNA"/>
</dbReference>
<sequence length="94" mass="10939">MQLHYAEIDAILTSLLRSQPPGTMALLADFLGAYWDGTRVVYFFLHEDGSGAPDDEFELSDYLVDKWEEELRHWFAAPRFSMRPELNKWIKSDA</sequence>
<reference evidence="1 2" key="1">
    <citation type="submission" date="2016-01" db="EMBL/GenBank/DDBJ databases">
        <authorList>
            <person name="Oliw E.H."/>
        </authorList>
    </citation>
    <scope>NUCLEOTIDE SEQUENCE [LARGE SCALE GENOMIC DNA]</scope>
    <source>
        <strain evidence="1">LMG 22029</strain>
    </source>
</reference>
<dbReference type="RefSeq" id="WP_060818631.1">
    <property type="nucleotide sequence ID" value="NZ_FCOC02000004.1"/>
</dbReference>
<dbReference type="OrthoDB" id="8967028at2"/>
<dbReference type="Proteomes" id="UP000054893">
    <property type="component" value="Unassembled WGS sequence"/>
</dbReference>
<accession>A0A158G1X0</accession>
<protein>
    <submittedName>
        <fullName evidence="1">Uncharacterized protein</fullName>
    </submittedName>
</protein>
<dbReference type="AlphaFoldDB" id="A0A158G1X0"/>
<gene>
    <name evidence="1" type="ORF">AWB64_02138</name>
</gene>
<evidence type="ECO:0000313" key="2">
    <source>
        <dbReference type="Proteomes" id="UP000054893"/>
    </source>
</evidence>
<name>A0A158G1X0_CABSO</name>
<evidence type="ECO:0000313" key="1">
    <source>
        <dbReference type="EMBL" id="SAL26128.1"/>
    </source>
</evidence>